<name>A0A1G7B0D7_9ACTN</name>
<accession>A0A1G7B0D7</accession>
<dbReference type="InterPro" id="IPR011009">
    <property type="entry name" value="Kinase-like_dom_sf"/>
</dbReference>
<sequence length="332" mass="36119">MRASADPRHPGPSLPATYLRGRRTGWAAAPPEVQVFVQGQLGQDVLRCEDRVGGMSTGVAAVVHGSTRSLFVKAIAHDDNPVGHELYRREAAVAARLPALPHVPAFVAEADVPTRGGRWAVIVQEAVDGDPVRHPWSRADVVDVLDAWQGVAPVLHTTSWDVSAEVGAFLRGWRAVHDDPDDLWSELLRPWRTRLEEMDAHVDGSALHPPVLGHLDLRADNVLRDDRGGVWFLDWAHPGSTAPWTDPAVLLADVVASGGDRLDGGEVDVSGLWRTHPVAGGVDVELMRAVVVGLAAALHQRSRQPDLPGLPHRRSWTRAMAAGLRPFLLRHR</sequence>
<gene>
    <name evidence="1" type="ORF">SAMN04489747_2795</name>
</gene>
<dbReference type="Proteomes" id="UP000198546">
    <property type="component" value="Chromosome i"/>
</dbReference>
<dbReference type="AlphaFoldDB" id="A0A1G7B0D7"/>
<evidence type="ECO:0000313" key="2">
    <source>
        <dbReference type="Proteomes" id="UP000198546"/>
    </source>
</evidence>
<proteinExistence type="predicted"/>
<dbReference type="STRING" id="675864.SAMN04489747_2795"/>
<keyword evidence="2" id="KW-1185">Reference proteome</keyword>
<evidence type="ECO:0008006" key="3">
    <source>
        <dbReference type="Google" id="ProtNLM"/>
    </source>
</evidence>
<evidence type="ECO:0000313" key="1">
    <source>
        <dbReference type="EMBL" id="SDE20578.1"/>
    </source>
</evidence>
<dbReference type="SUPFAM" id="SSF56112">
    <property type="entry name" value="Protein kinase-like (PK-like)"/>
    <property type="match status" value="1"/>
</dbReference>
<organism evidence="1 2">
    <name type="scientific">Auraticoccus monumenti</name>
    <dbReference type="NCBI Taxonomy" id="675864"/>
    <lineage>
        <taxon>Bacteria</taxon>
        <taxon>Bacillati</taxon>
        <taxon>Actinomycetota</taxon>
        <taxon>Actinomycetes</taxon>
        <taxon>Propionibacteriales</taxon>
        <taxon>Propionibacteriaceae</taxon>
        <taxon>Auraticoccus</taxon>
    </lineage>
</organism>
<dbReference type="EMBL" id="LT629688">
    <property type="protein sequence ID" value="SDE20578.1"/>
    <property type="molecule type" value="Genomic_DNA"/>
</dbReference>
<dbReference type="RefSeq" id="WP_157677139.1">
    <property type="nucleotide sequence ID" value="NZ_LT629688.1"/>
</dbReference>
<dbReference type="OrthoDB" id="2570531at2"/>
<reference evidence="1 2" key="1">
    <citation type="submission" date="2016-10" db="EMBL/GenBank/DDBJ databases">
        <authorList>
            <person name="de Groot N.N."/>
        </authorList>
    </citation>
    <scope>NUCLEOTIDE SEQUENCE [LARGE SCALE GENOMIC DNA]</scope>
    <source>
        <strain evidence="1 2">MON 2.2</strain>
    </source>
</reference>
<protein>
    <recommendedName>
        <fullName evidence="3">Phosphotransferase enzyme family protein</fullName>
    </recommendedName>
</protein>